<protein>
    <submittedName>
        <fullName evidence="1">Uncharacterized protein</fullName>
    </submittedName>
</protein>
<dbReference type="KEGG" id="ttf:THTE_1301"/>
<dbReference type="Proteomes" id="UP000215086">
    <property type="component" value="Chromosome"/>
</dbReference>
<evidence type="ECO:0000313" key="1">
    <source>
        <dbReference type="EMBL" id="ASV73903.1"/>
    </source>
</evidence>
<proteinExistence type="predicted"/>
<organism evidence="1 2">
    <name type="scientific">Thermogutta terrifontis</name>
    <dbReference type="NCBI Taxonomy" id="1331910"/>
    <lineage>
        <taxon>Bacteria</taxon>
        <taxon>Pseudomonadati</taxon>
        <taxon>Planctomycetota</taxon>
        <taxon>Planctomycetia</taxon>
        <taxon>Pirellulales</taxon>
        <taxon>Thermoguttaceae</taxon>
        <taxon>Thermogutta</taxon>
    </lineage>
</organism>
<name>A0A286RD80_9BACT</name>
<gene>
    <name evidence="1" type="ORF">THTE_1301</name>
</gene>
<dbReference type="AlphaFoldDB" id="A0A286RD80"/>
<evidence type="ECO:0000313" key="2">
    <source>
        <dbReference type="Proteomes" id="UP000215086"/>
    </source>
</evidence>
<sequence length="58" mass="6542">MATIIATRWSRRCSPIRKTLIDLIQIAIDCRAVPWTQDKPVRLPGLLGQGKILLPCFP</sequence>
<reference evidence="1 2" key="1">
    <citation type="journal article" name="Front. Microbiol.">
        <title>Sugar Metabolism of the First Thermophilic Planctomycete Thermogutta terrifontis: Comparative Genomic and Transcriptomic Approaches.</title>
        <authorList>
            <person name="Elcheninov A.G."/>
            <person name="Menzel P."/>
            <person name="Gudbergsdottir S.R."/>
            <person name="Slesarev A.I."/>
            <person name="Kadnikov V.V."/>
            <person name="Krogh A."/>
            <person name="Bonch-Osmolovskaya E.A."/>
            <person name="Peng X."/>
            <person name="Kublanov I.V."/>
        </authorList>
    </citation>
    <scope>NUCLEOTIDE SEQUENCE [LARGE SCALE GENOMIC DNA]</scope>
    <source>
        <strain evidence="1 2">R1</strain>
    </source>
</reference>
<accession>A0A286RD80</accession>
<dbReference type="EMBL" id="CP018477">
    <property type="protein sequence ID" value="ASV73903.1"/>
    <property type="molecule type" value="Genomic_DNA"/>
</dbReference>
<keyword evidence="2" id="KW-1185">Reference proteome</keyword>